<protein>
    <submittedName>
        <fullName evidence="1">Uncharacterized protein</fullName>
    </submittedName>
</protein>
<organism evidence="1 2">
    <name type="scientific">Anabaenopsis circularis NIES-21</name>
    <dbReference type="NCBI Taxonomy" id="1085406"/>
    <lineage>
        <taxon>Bacteria</taxon>
        <taxon>Bacillati</taxon>
        <taxon>Cyanobacteriota</taxon>
        <taxon>Cyanophyceae</taxon>
        <taxon>Nostocales</taxon>
        <taxon>Nodulariaceae</taxon>
        <taxon>Anabaenopsis</taxon>
    </lineage>
</organism>
<sequence length="99" mass="12001">MEVFSQIYNGEYEQKKIDYAEIRYFVLYYLCANAIRRKRQRLEVYRLVEGKYILQQGDEIGLSIGRKQVLIKEEHENGYFGMKKMAIETKLQQNNYKIY</sequence>
<reference evidence="1 2" key="1">
    <citation type="submission" date="2017-06" db="EMBL/GenBank/DDBJ databases">
        <title>Genome sequencing of cyanobaciteial culture collection at National Institute for Environmental Studies (NIES).</title>
        <authorList>
            <person name="Hirose Y."/>
            <person name="Shimura Y."/>
            <person name="Fujisawa T."/>
            <person name="Nakamura Y."/>
            <person name="Kawachi M."/>
        </authorList>
    </citation>
    <scope>NUCLEOTIDE SEQUENCE [LARGE SCALE GENOMIC DNA]</scope>
    <source>
        <strain evidence="1 2">NIES-21</strain>
    </source>
</reference>
<keyword evidence="2" id="KW-1185">Reference proteome</keyword>
<evidence type="ECO:0000313" key="1">
    <source>
        <dbReference type="EMBL" id="BAY14929.1"/>
    </source>
</evidence>
<proteinExistence type="predicted"/>
<evidence type="ECO:0000313" key="2">
    <source>
        <dbReference type="Proteomes" id="UP000218287"/>
    </source>
</evidence>
<name>A0A1Z4GBS4_9CYAN</name>
<dbReference type="AlphaFoldDB" id="A0A1Z4GBS4"/>
<dbReference type="Proteomes" id="UP000218287">
    <property type="component" value="Chromosome"/>
</dbReference>
<gene>
    <name evidence="1" type="ORF">NIES21_07150</name>
</gene>
<accession>A0A1Z4GBS4</accession>
<dbReference type="EMBL" id="AP018174">
    <property type="protein sequence ID" value="BAY14929.1"/>
    <property type="molecule type" value="Genomic_DNA"/>
</dbReference>